<dbReference type="AlphaFoldDB" id="A0A0A9H8B1"/>
<proteinExistence type="predicted"/>
<evidence type="ECO:0000313" key="1">
    <source>
        <dbReference type="EMBL" id="JAE31076.1"/>
    </source>
</evidence>
<accession>A0A0A9H8B1</accession>
<reference evidence="1" key="2">
    <citation type="journal article" date="2015" name="Data Brief">
        <title>Shoot transcriptome of the giant reed, Arundo donax.</title>
        <authorList>
            <person name="Barrero R.A."/>
            <person name="Guerrero F.D."/>
            <person name="Moolhuijzen P."/>
            <person name="Goolsby J.A."/>
            <person name="Tidwell J."/>
            <person name="Bellgard S.E."/>
            <person name="Bellgard M.I."/>
        </authorList>
    </citation>
    <scope>NUCLEOTIDE SEQUENCE</scope>
    <source>
        <tissue evidence="1">Shoot tissue taken approximately 20 cm above the soil surface</tissue>
    </source>
</reference>
<dbReference type="EMBL" id="GBRH01166820">
    <property type="protein sequence ID" value="JAE31076.1"/>
    <property type="molecule type" value="Transcribed_RNA"/>
</dbReference>
<reference evidence="1" key="1">
    <citation type="submission" date="2014-09" db="EMBL/GenBank/DDBJ databases">
        <authorList>
            <person name="Magalhaes I.L.F."/>
            <person name="Oliveira U."/>
            <person name="Santos F.R."/>
            <person name="Vidigal T.H.D.A."/>
            <person name="Brescovit A.D."/>
            <person name="Santos A.J."/>
        </authorList>
    </citation>
    <scope>NUCLEOTIDE SEQUENCE</scope>
    <source>
        <tissue evidence="1">Shoot tissue taken approximately 20 cm above the soil surface</tissue>
    </source>
</reference>
<organism evidence="1">
    <name type="scientific">Arundo donax</name>
    <name type="common">Giant reed</name>
    <name type="synonym">Donax arundinaceus</name>
    <dbReference type="NCBI Taxonomy" id="35708"/>
    <lineage>
        <taxon>Eukaryota</taxon>
        <taxon>Viridiplantae</taxon>
        <taxon>Streptophyta</taxon>
        <taxon>Embryophyta</taxon>
        <taxon>Tracheophyta</taxon>
        <taxon>Spermatophyta</taxon>
        <taxon>Magnoliopsida</taxon>
        <taxon>Liliopsida</taxon>
        <taxon>Poales</taxon>
        <taxon>Poaceae</taxon>
        <taxon>PACMAD clade</taxon>
        <taxon>Arundinoideae</taxon>
        <taxon>Arundineae</taxon>
        <taxon>Arundo</taxon>
    </lineage>
</organism>
<name>A0A0A9H8B1_ARUDO</name>
<protein>
    <submittedName>
        <fullName evidence="1">Uncharacterized protein</fullName>
    </submittedName>
</protein>
<sequence>MQQYKPAYTAIALFRNTAIDKTCAPNIWTCVTQKI</sequence>